<keyword evidence="3" id="KW-1185">Reference proteome</keyword>
<protein>
    <submittedName>
        <fullName evidence="2">Phage terminase small subunit P27 family</fullName>
    </submittedName>
</protein>
<proteinExistence type="predicted"/>
<dbReference type="RefSeq" id="WP_210660096.1">
    <property type="nucleotide sequence ID" value="NZ_JAGKQQ010000001.1"/>
</dbReference>
<evidence type="ECO:0000313" key="3">
    <source>
        <dbReference type="Proteomes" id="UP000676565"/>
    </source>
</evidence>
<gene>
    <name evidence="2" type="ORF">J8F10_29725</name>
</gene>
<dbReference type="EMBL" id="JAGKQQ010000001">
    <property type="protein sequence ID" value="MBP3959444.1"/>
    <property type="molecule type" value="Genomic_DNA"/>
</dbReference>
<feature type="region of interest" description="Disordered" evidence="1">
    <location>
        <begin position="1"/>
        <end position="34"/>
    </location>
</feature>
<organism evidence="2 3">
    <name type="scientific">Gemmata palustris</name>
    <dbReference type="NCBI Taxonomy" id="2822762"/>
    <lineage>
        <taxon>Bacteria</taxon>
        <taxon>Pseudomonadati</taxon>
        <taxon>Planctomycetota</taxon>
        <taxon>Planctomycetia</taxon>
        <taxon>Gemmatales</taxon>
        <taxon>Gemmataceae</taxon>
        <taxon>Gemmata</taxon>
    </lineage>
</organism>
<dbReference type="InterPro" id="IPR006448">
    <property type="entry name" value="Phage_term_ssu_P27"/>
</dbReference>
<evidence type="ECO:0000256" key="1">
    <source>
        <dbReference type="SAM" id="MobiDB-lite"/>
    </source>
</evidence>
<sequence>MGQRGPKPGQYVMRPMPKGSPAASKGASRYRPGAPACPSWLSKTAKKVFKRVVGDMLEAGTVANVDVGLIASYATAEADLAEVRKALNKTGVVIEVPTLDRNGRPTGHSVEKPNPLLRTQDALLGRVKQLADALGISPAARSRAGAAPEAAPTAATNKVIAIRDRIAALREAN</sequence>
<accession>A0ABS5C0D3</accession>
<name>A0ABS5C0D3_9BACT</name>
<dbReference type="Proteomes" id="UP000676565">
    <property type="component" value="Unassembled WGS sequence"/>
</dbReference>
<reference evidence="2 3" key="1">
    <citation type="submission" date="2021-04" db="EMBL/GenBank/DDBJ databases">
        <authorList>
            <person name="Ivanova A."/>
        </authorList>
    </citation>
    <scope>NUCLEOTIDE SEQUENCE [LARGE SCALE GENOMIC DNA]</scope>
    <source>
        <strain evidence="2 3">G18</strain>
    </source>
</reference>
<evidence type="ECO:0000313" key="2">
    <source>
        <dbReference type="EMBL" id="MBP3959444.1"/>
    </source>
</evidence>
<dbReference type="Pfam" id="PF05119">
    <property type="entry name" value="Terminase_4"/>
    <property type="match status" value="1"/>
</dbReference>
<dbReference type="NCBIfam" id="TIGR01558">
    <property type="entry name" value="sm_term_P27"/>
    <property type="match status" value="1"/>
</dbReference>
<comment type="caution">
    <text evidence="2">The sequence shown here is derived from an EMBL/GenBank/DDBJ whole genome shotgun (WGS) entry which is preliminary data.</text>
</comment>